<keyword evidence="14" id="KW-1185">Reference proteome</keyword>
<feature type="binding site" evidence="9">
    <location>
        <position position="90"/>
    </location>
    <ligand>
        <name>Ni(2+)</name>
        <dbReference type="ChEBI" id="CHEBI:49786"/>
    </ligand>
</feature>
<dbReference type="RefSeq" id="WP_027272983.1">
    <property type="nucleotide sequence ID" value="NZ_BRLH01000001.1"/>
</dbReference>
<reference evidence="13" key="1">
    <citation type="submission" date="2022-06" db="EMBL/GenBank/DDBJ databases">
        <title>Draft genome sequences of Leminorella grimontii str. JCM5902.</title>
        <authorList>
            <person name="Wakabayashi Y."/>
            <person name="Kojima K."/>
        </authorList>
    </citation>
    <scope>NUCLEOTIDE SEQUENCE</scope>
    <source>
        <strain evidence="13">JCM 5902</strain>
    </source>
</reference>
<feature type="binding site" evidence="9">
    <location>
        <position position="77"/>
    </location>
    <ligand>
        <name>Ni(2+)</name>
        <dbReference type="ChEBI" id="CHEBI:49786"/>
    </ligand>
</feature>
<feature type="region of interest" description="Disordered" evidence="10">
    <location>
        <begin position="131"/>
        <end position="160"/>
    </location>
</feature>
<evidence type="ECO:0000313" key="14">
    <source>
        <dbReference type="Proteomes" id="UP001058124"/>
    </source>
</evidence>
<dbReference type="InterPro" id="IPR014864">
    <property type="entry name" value="TF_NikR_Ni-bd_C"/>
</dbReference>
<dbReference type="Gene3D" id="3.30.70.1150">
    <property type="entry name" value="ACT-like. Chain A, domain 2"/>
    <property type="match status" value="1"/>
</dbReference>
<dbReference type="SUPFAM" id="SSF47598">
    <property type="entry name" value="Ribbon-helix-helix"/>
    <property type="match status" value="1"/>
</dbReference>
<evidence type="ECO:0000256" key="6">
    <source>
        <dbReference type="ARBA" id="ARBA00023125"/>
    </source>
</evidence>
<keyword evidence="7 9" id="KW-0804">Transcription</keyword>
<dbReference type="Gene3D" id="1.10.1220.10">
    <property type="entry name" value="Met repressor-like"/>
    <property type="match status" value="1"/>
</dbReference>
<dbReference type="InterPro" id="IPR010985">
    <property type="entry name" value="Ribbon_hlx_hlx"/>
</dbReference>
<comment type="caution">
    <text evidence="13">The sequence shown here is derived from an EMBL/GenBank/DDBJ whole genome shotgun (WGS) entry which is preliminary data.</text>
</comment>
<evidence type="ECO:0000256" key="8">
    <source>
        <dbReference type="ARBA" id="ARBA00024723"/>
    </source>
</evidence>
<dbReference type="InterPro" id="IPR022988">
    <property type="entry name" value="Ni_resp_reg_NikR"/>
</dbReference>
<evidence type="ECO:0000256" key="9">
    <source>
        <dbReference type="HAMAP-Rule" id="MF_00476"/>
    </source>
</evidence>
<dbReference type="InterPro" id="IPR002145">
    <property type="entry name" value="CopG"/>
</dbReference>
<evidence type="ECO:0000313" key="13">
    <source>
        <dbReference type="EMBL" id="GKX54419.1"/>
    </source>
</evidence>
<dbReference type="InterPro" id="IPR045865">
    <property type="entry name" value="ACT-like_dom_sf"/>
</dbReference>
<keyword evidence="5 9" id="KW-0805">Transcription regulation</keyword>
<evidence type="ECO:0000256" key="7">
    <source>
        <dbReference type="ARBA" id="ARBA00023163"/>
    </source>
</evidence>
<evidence type="ECO:0000256" key="5">
    <source>
        <dbReference type="ARBA" id="ARBA00023015"/>
    </source>
</evidence>
<dbReference type="HAMAP" id="MF_00476">
    <property type="entry name" value="NikR"/>
    <property type="match status" value="1"/>
</dbReference>
<accession>A0AAV5N047</accession>
<dbReference type="GO" id="GO:0016151">
    <property type="term" value="F:nickel cation binding"/>
    <property type="evidence" value="ECO:0007669"/>
    <property type="project" value="UniProtKB-UniRule"/>
</dbReference>
<comment type="function">
    <text evidence="8 9">Transcriptional repressor of the nikABCDE operon. Is active in the presence of excessive concentrations of intracellular nickel.</text>
</comment>
<dbReference type="Pfam" id="PF08753">
    <property type="entry name" value="NikR_C"/>
    <property type="match status" value="1"/>
</dbReference>
<evidence type="ECO:0000256" key="3">
    <source>
        <dbReference type="ARBA" id="ARBA00022596"/>
    </source>
</evidence>
<keyword evidence="9" id="KW-0678">Repressor</keyword>
<sequence>MQRITISIDDDLMEEIDNIIKKKNYQNRSEAIRDLARAGIQHSSSAVEGNPPCVGALVYVYDHESRELSKRLTRTFHEQHDLTLASLHVHLDHGSCMEVSMLKGEADRVSQLAEQVITERGVRYGKLILVPDNTGGHEHSHHGHSHSHHHHEHDVPEADD</sequence>
<keyword evidence="6 9" id="KW-0238">DNA-binding</keyword>
<dbReference type="InterPro" id="IPR050192">
    <property type="entry name" value="CopG/NikR_regulator"/>
</dbReference>
<evidence type="ECO:0000259" key="12">
    <source>
        <dbReference type="Pfam" id="PF08753"/>
    </source>
</evidence>
<dbReference type="EMBL" id="BRLH01000001">
    <property type="protein sequence ID" value="GKX54419.1"/>
    <property type="molecule type" value="Genomic_DNA"/>
</dbReference>
<feature type="compositionally biased region" description="Basic residues" evidence="10">
    <location>
        <begin position="139"/>
        <end position="151"/>
    </location>
</feature>
<dbReference type="GO" id="GO:0003700">
    <property type="term" value="F:DNA-binding transcription factor activity"/>
    <property type="evidence" value="ECO:0007669"/>
    <property type="project" value="UniProtKB-UniRule"/>
</dbReference>
<dbReference type="Pfam" id="PF01402">
    <property type="entry name" value="RHH_1"/>
    <property type="match status" value="1"/>
</dbReference>
<dbReference type="PANTHER" id="PTHR34719">
    <property type="entry name" value="NICKEL-RESPONSIVE REGULATOR"/>
    <property type="match status" value="1"/>
</dbReference>
<gene>
    <name evidence="9" type="primary">nikR</name>
    <name evidence="13" type="ORF">SOASR030_05310</name>
</gene>
<feature type="binding site" evidence="9">
    <location>
        <position position="96"/>
    </location>
    <ligand>
        <name>Ni(2+)</name>
        <dbReference type="ChEBI" id="CHEBI:49786"/>
    </ligand>
</feature>
<evidence type="ECO:0000256" key="1">
    <source>
        <dbReference type="ARBA" id="ARBA00008478"/>
    </source>
</evidence>
<dbReference type="SUPFAM" id="SSF55021">
    <property type="entry name" value="ACT-like"/>
    <property type="match status" value="1"/>
</dbReference>
<dbReference type="Proteomes" id="UP001058124">
    <property type="component" value="Unassembled WGS sequence"/>
</dbReference>
<feature type="domain" description="Transcription factor NikR nickel binding C-terminal" evidence="12">
    <location>
        <begin position="54"/>
        <end position="129"/>
    </location>
</feature>
<comment type="similarity">
    <text evidence="1 9">Belongs to the transcriptional regulatory CopG/NikR family.</text>
</comment>
<comment type="cofactor">
    <cofactor evidence="9">
        <name>Ni(2+)</name>
        <dbReference type="ChEBI" id="CHEBI:49786"/>
    </cofactor>
    <text evidence="9">Binds 1 nickel ion per subunit.</text>
</comment>
<dbReference type="PANTHER" id="PTHR34719:SF2">
    <property type="entry name" value="NICKEL-RESPONSIVE REGULATOR"/>
    <property type="match status" value="1"/>
</dbReference>
<comment type="subunit">
    <text evidence="9">Homotetramer.</text>
</comment>
<dbReference type="NCBIfam" id="TIGR02793">
    <property type="entry name" value="nikR"/>
    <property type="match status" value="1"/>
</dbReference>
<dbReference type="InterPro" id="IPR013321">
    <property type="entry name" value="Arc_rbn_hlx_hlx"/>
</dbReference>
<dbReference type="GO" id="GO:0010045">
    <property type="term" value="P:response to nickel cation"/>
    <property type="evidence" value="ECO:0007669"/>
    <property type="project" value="InterPro"/>
</dbReference>
<evidence type="ECO:0000256" key="4">
    <source>
        <dbReference type="ARBA" id="ARBA00022723"/>
    </source>
</evidence>
<dbReference type="InterPro" id="IPR027271">
    <property type="entry name" value="Acetolactate_synth/TF_NikR_C"/>
</dbReference>
<dbReference type="AlphaFoldDB" id="A0AAV5N047"/>
<evidence type="ECO:0000256" key="10">
    <source>
        <dbReference type="SAM" id="MobiDB-lite"/>
    </source>
</evidence>
<keyword evidence="3 9" id="KW-0533">Nickel</keyword>
<evidence type="ECO:0000259" key="11">
    <source>
        <dbReference type="Pfam" id="PF01402"/>
    </source>
</evidence>
<feature type="domain" description="Ribbon-helix-helix protein CopG" evidence="11">
    <location>
        <begin position="3"/>
        <end position="38"/>
    </location>
</feature>
<dbReference type="InterPro" id="IPR014160">
    <property type="entry name" value="Nickel_NikR_proteobac"/>
</dbReference>
<dbReference type="GO" id="GO:0043565">
    <property type="term" value="F:sequence-specific DNA binding"/>
    <property type="evidence" value="ECO:0007669"/>
    <property type="project" value="UniProtKB-ARBA"/>
</dbReference>
<proteinExistence type="inferred from homology"/>
<organism evidence="13 14">
    <name type="scientific">Leminorella grimontii</name>
    <dbReference type="NCBI Taxonomy" id="82981"/>
    <lineage>
        <taxon>Bacteria</taxon>
        <taxon>Pseudomonadati</taxon>
        <taxon>Pseudomonadota</taxon>
        <taxon>Gammaproteobacteria</taxon>
        <taxon>Enterobacterales</taxon>
        <taxon>Budviciaceae</taxon>
        <taxon>Leminorella</taxon>
    </lineage>
</organism>
<feature type="binding site" evidence="9">
    <location>
        <position position="88"/>
    </location>
    <ligand>
        <name>Ni(2+)</name>
        <dbReference type="ChEBI" id="CHEBI:49786"/>
    </ligand>
</feature>
<protein>
    <recommendedName>
        <fullName evidence="2 9">Nickel-responsive regulator</fullName>
    </recommendedName>
</protein>
<dbReference type="NCBIfam" id="NF003381">
    <property type="entry name" value="PRK04460.1"/>
    <property type="match status" value="1"/>
</dbReference>
<dbReference type="NCBIfam" id="NF002815">
    <property type="entry name" value="PRK02967.1"/>
    <property type="match status" value="1"/>
</dbReference>
<evidence type="ECO:0000256" key="2">
    <source>
        <dbReference type="ARBA" id="ARBA00016818"/>
    </source>
</evidence>
<dbReference type="CDD" id="cd22231">
    <property type="entry name" value="RHH_NikR_HicB-like"/>
    <property type="match status" value="1"/>
</dbReference>
<keyword evidence="4 9" id="KW-0479">Metal-binding</keyword>
<name>A0AAV5N047_9GAMM</name>